<name>A0A1R2B0M6_9CILI</name>
<evidence type="ECO:0000313" key="2">
    <source>
        <dbReference type="EMBL" id="OMJ70287.1"/>
    </source>
</evidence>
<protein>
    <submittedName>
        <fullName evidence="2">Uncharacterized protein</fullName>
    </submittedName>
</protein>
<keyword evidence="1" id="KW-0812">Transmembrane</keyword>
<dbReference type="EMBL" id="MPUH01001103">
    <property type="protein sequence ID" value="OMJ70287.1"/>
    <property type="molecule type" value="Genomic_DNA"/>
</dbReference>
<evidence type="ECO:0000313" key="3">
    <source>
        <dbReference type="Proteomes" id="UP000187209"/>
    </source>
</evidence>
<accession>A0A1R2B0M6</accession>
<organism evidence="2 3">
    <name type="scientific">Stentor coeruleus</name>
    <dbReference type="NCBI Taxonomy" id="5963"/>
    <lineage>
        <taxon>Eukaryota</taxon>
        <taxon>Sar</taxon>
        <taxon>Alveolata</taxon>
        <taxon>Ciliophora</taxon>
        <taxon>Postciliodesmatophora</taxon>
        <taxon>Heterotrichea</taxon>
        <taxon>Heterotrichida</taxon>
        <taxon>Stentoridae</taxon>
        <taxon>Stentor</taxon>
    </lineage>
</organism>
<feature type="transmembrane region" description="Helical" evidence="1">
    <location>
        <begin position="5"/>
        <end position="23"/>
    </location>
</feature>
<dbReference type="InterPro" id="IPR004245">
    <property type="entry name" value="DUF229"/>
</dbReference>
<keyword evidence="1" id="KW-1133">Transmembrane helix</keyword>
<sequence>MKLRAIIIGIVALFIYSLIYFAYTYKSEVSQTVYEDSFFYYANNDSSAKKNSDSFLDSKNATNSNSSSPIVSYDTSLSETQENLTDISLKPSLKINHSLLDEYGNLPWTYPPDLYCKPKSFSFTDDEIKYFWNYKNYEKCKVEVLYEAEISPNSMSIKCANGASPEYFTDTRPERLGGPKIIAKWQKDLRDYPNSQYVMAKCNTNSIYSFVFNRFKKQIEDNAKIKSLKFSNNTRPLTVLLLVFDSVSRGNAYRSWPMVKDFLLNEITQKPFSEKFSFYDFANAAIPDIHTMDNMPQILLGLTLSQTESILKASTSGSSKFLEIQKKSIWNFFSELGYVTMVAHDDIFDYLPKIVGREILVDYVFTNFWKACLSVYGFQNHNTKQRCAGDQDSHYFSLNYTSQFIRNYNKSNKFVYMHSNAGHETSGNIKTVDKDLYEFLVSTLKFYDEKNGDLALFIVSDHGIKFSRLQFEDRGFYDARIPMTFMIMNKEMEENMAAKEILQYNQYQLLSRFDINLALKNVAYYPHGDLSKENYENLKKDYPVSDVVSIFREKIRNDRKCEDIKVPTFSCTCKDFEEINTSGSSEKKIIENLILLANKYIDIHKTKKSCKKIETWKVIKAKKFEMMSSKDGWDAFYDMTFIVQNNVIINTMANFCSEENKEGSKLPTTKYPETTFYIEKTNYYMQISHFEIEGNNKKEICLE</sequence>
<dbReference type="GO" id="GO:0005615">
    <property type="term" value="C:extracellular space"/>
    <property type="evidence" value="ECO:0007669"/>
    <property type="project" value="TreeGrafter"/>
</dbReference>
<evidence type="ECO:0000256" key="1">
    <source>
        <dbReference type="SAM" id="Phobius"/>
    </source>
</evidence>
<proteinExistence type="predicted"/>
<dbReference type="PANTHER" id="PTHR10974:SF1">
    <property type="entry name" value="FI08016P-RELATED"/>
    <property type="match status" value="1"/>
</dbReference>
<comment type="caution">
    <text evidence="2">The sequence shown here is derived from an EMBL/GenBank/DDBJ whole genome shotgun (WGS) entry which is preliminary data.</text>
</comment>
<dbReference type="Proteomes" id="UP000187209">
    <property type="component" value="Unassembled WGS sequence"/>
</dbReference>
<dbReference type="OrthoDB" id="413313at2759"/>
<gene>
    <name evidence="2" type="ORF">SteCoe_31774</name>
</gene>
<dbReference type="AlphaFoldDB" id="A0A1R2B0M6"/>
<keyword evidence="1" id="KW-0472">Membrane</keyword>
<dbReference type="Pfam" id="PF02995">
    <property type="entry name" value="DUF229"/>
    <property type="match status" value="1"/>
</dbReference>
<keyword evidence="3" id="KW-1185">Reference proteome</keyword>
<reference evidence="2 3" key="1">
    <citation type="submission" date="2016-11" db="EMBL/GenBank/DDBJ databases">
        <title>The macronuclear genome of Stentor coeruleus: a giant cell with tiny introns.</title>
        <authorList>
            <person name="Slabodnick M."/>
            <person name="Ruby J.G."/>
            <person name="Reiff S.B."/>
            <person name="Swart E.C."/>
            <person name="Gosai S."/>
            <person name="Prabakaran S."/>
            <person name="Witkowska E."/>
            <person name="Larue G.E."/>
            <person name="Fisher S."/>
            <person name="Freeman R.M."/>
            <person name="Gunawardena J."/>
            <person name="Chu W."/>
            <person name="Stover N.A."/>
            <person name="Gregory B.D."/>
            <person name="Nowacki M."/>
            <person name="Derisi J."/>
            <person name="Roy S.W."/>
            <person name="Marshall W.F."/>
            <person name="Sood P."/>
        </authorList>
    </citation>
    <scope>NUCLEOTIDE SEQUENCE [LARGE SCALE GENOMIC DNA]</scope>
    <source>
        <strain evidence="2">WM001</strain>
    </source>
</reference>
<dbReference type="PANTHER" id="PTHR10974">
    <property type="entry name" value="FI08016P-RELATED"/>
    <property type="match status" value="1"/>
</dbReference>